<comment type="caution">
    <text evidence="1">The sequence shown here is derived from an EMBL/GenBank/DDBJ whole genome shotgun (WGS) entry which is preliminary data.</text>
</comment>
<gene>
    <name evidence="1" type="ORF">ATZ36_14065</name>
</gene>
<reference evidence="1 2" key="1">
    <citation type="submission" date="2015-11" db="EMBL/GenBank/DDBJ databases">
        <title>Evidence for parallel genomic evolution in an endosymbiosis of termite gut flagellates.</title>
        <authorList>
            <person name="Zheng H."/>
        </authorList>
    </citation>
    <scope>NUCLEOTIDE SEQUENCE [LARGE SCALE GENOMIC DNA]</scope>
    <source>
        <strain evidence="1 2">CET450</strain>
    </source>
</reference>
<dbReference type="AlphaFoldDB" id="A0A1E5IM63"/>
<sequence length="76" mass="9169">MEKLKNVKNLKAKQIELENAMKARREKETASQKFKHLNEIWVLGYNYSVKIEALKFKKKKIKIKEKQERIMNFRGC</sequence>
<evidence type="ECO:0000313" key="2">
    <source>
        <dbReference type="Proteomes" id="UP000095237"/>
    </source>
</evidence>
<keyword evidence="2" id="KW-1185">Reference proteome</keyword>
<name>A0A1E5IM63_ENDTX</name>
<proteinExistence type="predicted"/>
<dbReference type="EMBL" id="LNVX01000173">
    <property type="protein sequence ID" value="OEG71551.1"/>
    <property type="molecule type" value="Genomic_DNA"/>
</dbReference>
<evidence type="ECO:0000313" key="1">
    <source>
        <dbReference type="EMBL" id="OEG71551.1"/>
    </source>
</evidence>
<organism evidence="1 2">
    <name type="scientific">Endomicrobium trichonymphae</name>
    <dbReference type="NCBI Taxonomy" id="1408204"/>
    <lineage>
        <taxon>Bacteria</taxon>
        <taxon>Pseudomonadati</taxon>
        <taxon>Elusimicrobiota</taxon>
        <taxon>Endomicrobiia</taxon>
        <taxon>Endomicrobiales</taxon>
        <taxon>Endomicrobiaceae</taxon>
        <taxon>Candidatus Endomicrobiellum</taxon>
    </lineage>
</organism>
<accession>A0A1E5IM63</accession>
<protein>
    <submittedName>
        <fullName evidence="1">Uncharacterized protein</fullName>
    </submittedName>
</protein>
<dbReference type="Proteomes" id="UP000095237">
    <property type="component" value="Unassembled WGS sequence"/>
</dbReference>